<comment type="caution">
    <text evidence="1">The sequence shown here is derived from an EMBL/GenBank/DDBJ whole genome shotgun (WGS) entry which is preliminary data.</text>
</comment>
<reference evidence="1" key="1">
    <citation type="journal article" date="2014" name="Front. Microbiol.">
        <title>High frequency of phylogenetically diverse reductive dehalogenase-homologous genes in deep subseafloor sedimentary metagenomes.</title>
        <authorList>
            <person name="Kawai M."/>
            <person name="Futagami T."/>
            <person name="Toyoda A."/>
            <person name="Takaki Y."/>
            <person name="Nishi S."/>
            <person name="Hori S."/>
            <person name="Arai W."/>
            <person name="Tsubouchi T."/>
            <person name="Morono Y."/>
            <person name="Uchiyama I."/>
            <person name="Ito T."/>
            <person name="Fujiyama A."/>
            <person name="Inagaki F."/>
            <person name="Takami H."/>
        </authorList>
    </citation>
    <scope>NUCLEOTIDE SEQUENCE</scope>
    <source>
        <strain evidence="1">Expedition CK06-06</strain>
    </source>
</reference>
<name>X1I5M1_9ZZZZ</name>
<proteinExistence type="predicted"/>
<organism evidence="1">
    <name type="scientific">marine sediment metagenome</name>
    <dbReference type="NCBI Taxonomy" id="412755"/>
    <lineage>
        <taxon>unclassified sequences</taxon>
        <taxon>metagenomes</taxon>
        <taxon>ecological metagenomes</taxon>
    </lineage>
</organism>
<dbReference type="AlphaFoldDB" id="X1I5M1"/>
<evidence type="ECO:0000313" key="1">
    <source>
        <dbReference type="EMBL" id="GAH61399.1"/>
    </source>
</evidence>
<protein>
    <submittedName>
        <fullName evidence="1">Uncharacterized protein</fullName>
    </submittedName>
</protein>
<gene>
    <name evidence="1" type="ORF">S03H2_31269</name>
</gene>
<dbReference type="EMBL" id="BARU01018953">
    <property type="protein sequence ID" value="GAH61399.1"/>
    <property type="molecule type" value="Genomic_DNA"/>
</dbReference>
<sequence>MKYRDQYKQAQKNGDVRAISSVMKKDWGKNEDIIGVLKNVSQVHNDKYDSDYYSYLFATDDGNIKCSLGAAVDQDVRPFMKLGELYLVRFKGEVDTGKGNPMKQFEIMRVPSDITDEPEIAGQVDSEEIEVS</sequence>
<accession>X1I5M1</accession>